<organism evidence="1 2">
    <name type="scientific">Bacillus amyloliquefaciens (strain ATCC 23350 / DSM 7 / BCRC 11601 / CCUG 28519 / NBRC 15535 / NRRL B-14393 / F)</name>
    <dbReference type="NCBI Taxonomy" id="692420"/>
    <lineage>
        <taxon>Bacteria</taxon>
        <taxon>Bacillati</taxon>
        <taxon>Bacillota</taxon>
        <taxon>Bacilli</taxon>
        <taxon>Bacillales</taxon>
        <taxon>Bacillaceae</taxon>
        <taxon>Bacillus</taxon>
        <taxon>Bacillus amyloliquefaciens group</taxon>
    </lineage>
</organism>
<keyword evidence="2" id="KW-1185">Reference proteome</keyword>
<name>A0A9P1JJ82_BACAS</name>
<dbReference type="EMBL" id="FN597644">
    <property type="protein sequence ID" value="CBI43983.1"/>
    <property type="molecule type" value="Genomic_DNA"/>
</dbReference>
<reference evidence="1 2" key="1">
    <citation type="journal article" date="2011" name="Int. J. Syst. Evol. Microbiol.">
        <title>Relationship of Bacillus amyloliquefaciens clades associated with strains DSM 7T and FZB42T: a proposal for Bacillus amyloliquefaciens subsp. amyloliquefaciens subsp. nov. and Bacillus amyloliquefaciens subsp. plantarum subsp. nov. based on complete genome sequence comparisons.</title>
        <authorList>
            <person name="Borriss R."/>
            <person name="Chen X.H."/>
            <person name="Rueckert C."/>
            <person name="Blom J."/>
            <person name="Becker A."/>
            <person name="Baumgarth B."/>
            <person name="Fan B."/>
            <person name="Pukall R."/>
            <person name="Schumann P."/>
            <person name="Sproer C."/>
            <person name="Junge H."/>
            <person name="Vater J."/>
            <person name="Puhler A."/>
            <person name="Klenk H.P."/>
        </authorList>
    </citation>
    <scope>NUCLEOTIDE SEQUENCE [LARGE SCALE GENOMIC DNA]</scope>
    <source>
        <strain evidence="2">DSM 7</strain>
    </source>
</reference>
<dbReference type="AlphaFoldDB" id="A0A9P1JJ82"/>
<accession>A0A9P1JJ82</accession>
<protein>
    <submittedName>
        <fullName evidence="1">RBAM027750</fullName>
    </submittedName>
</protein>
<gene>
    <name evidence="1" type="primary">RBAM027750</name>
    <name evidence="1" type="ordered locus">BAMF_2857</name>
</gene>
<evidence type="ECO:0000313" key="1">
    <source>
        <dbReference type="EMBL" id="CBI43983.1"/>
    </source>
</evidence>
<dbReference type="Proteomes" id="UP000006562">
    <property type="component" value="Chromosome"/>
</dbReference>
<sequence length="37" mass="4223">MNRLLKPVFLLDKCEQCGAEIKKSCIKTALFFINHAV</sequence>
<dbReference type="KEGG" id="bao:BAMF_2857"/>
<reference evidence="2" key="2">
    <citation type="journal article" date="2011" name="J. Biotechnol.">
        <title>Genome sequence of B. amyloliquefaciens type strain DSM7(T) reveals differences to plant-associated B. amyloliquefaciens FZB42.</title>
        <authorList>
            <person name="Ruckert C."/>
            <person name="Blom J."/>
            <person name="Chen X."/>
            <person name="Reva O."/>
            <person name="Borriss R."/>
        </authorList>
    </citation>
    <scope>NUCLEOTIDE SEQUENCE [LARGE SCALE GENOMIC DNA]</scope>
    <source>
        <strain evidence="2">DSM 7</strain>
    </source>
</reference>
<evidence type="ECO:0000313" key="2">
    <source>
        <dbReference type="Proteomes" id="UP000006562"/>
    </source>
</evidence>
<proteinExistence type="predicted"/>